<dbReference type="PANTHER" id="PTHR31394">
    <property type="entry name" value="TRANSMEMBRANE PROTEIN 199"/>
    <property type="match status" value="1"/>
</dbReference>
<comment type="subcellular location">
    <subcellularLocation>
        <location evidence="1">Endoplasmic reticulum membrane</location>
        <topology evidence="1">Multi-pass membrane protein</topology>
    </subcellularLocation>
</comment>
<sequence length="233" mass="25061">MEFALTPRLREALHAACAGDAPDVACLRRYLRPDATTILLDDVQLLSHALLSPLSPSSGQWVHQLLQGAAPVLPGVRQRAQPHPELAPRLERLRAAQESREYAAMVGDLACGSDTSARDAAEMATYRSQVSVGVNLIVSMATMFCVGFYAGGTAADPWGTRATMCGLGLMILTLLVEMTLFLIGASRVDAHVHQRDKIAKTGVKDRTKLSSHFPEDRPRGRGAKVSSGSKKSD</sequence>
<accession>A0AB34K001</accession>
<dbReference type="Proteomes" id="UP001515480">
    <property type="component" value="Unassembled WGS sequence"/>
</dbReference>
<feature type="transmembrane region" description="Helical" evidence="7">
    <location>
        <begin position="158"/>
        <end position="185"/>
    </location>
</feature>
<evidence type="ECO:0000313" key="8">
    <source>
        <dbReference type="EMBL" id="KAL1527939.1"/>
    </source>
</evidence>
<keyword evidence="2 7" id="KW-0812">Transmembrane</keyword>
<evidence type="ECO:0000256" key="4">
    <source>
        <dbReference type="ARBA" id="ARBA00022989"/>
    </source>
</evidence>
<evidence type="ECO:0000256" key="2">
    <source>
        <dbReference type="ARBA" id="ARBA00022692"/>
    </source>
</evidence>
<name>A0AB34K001_PRYPA</name>
<feature type="transmembrane region" description="Helical" evidence="7">
    <location>
        <begin position="132"/>
        <end position="152"/>
    </location>
</feature>
<feature type="compositionally biased region" description="Basic and acidic residues" evidence="6">
    <location>
        <begin position="203"/>
        <end position="219"/>
    </location>
</feature>
<evidence type="ECO:0000313" key="9">
    <source>
        <dbReference type="Proteomes" id="UP001515480"/>
    </source>
</evidence>
<gene>
    <name evidence="8" type="ORF">AB1Y20_009310</name>
</gene>
<keyword evidence="4 7" id="KW-1133">Transmembrane helix</keyword>
<organism evidence="8 9">
    <name type="scientific">Prymnesium parvum</name>
    <name type="common">Toxic golden alga</name>
    <dbReference type="NCBI Taxonomy" id="97485"/>
    <lineage>
        <taxon>Eukaryota</taxon>
        <taxon>Haptista</taxon>
        <taxon>Haptophyta</taxon>
        <taxon>Prymnesiophyceae</taxon>
        <taxon>Prymnesiales</taxon>
        <taxon>Prymnesiaceae</taxon>
        <taxon>Prymnesium</taxon>
    </lineage>
</organism>
<dbReference type="AlphaFoldDB" id="A0AB34K001"/>
<keyword evidence="9" id="KW-1185">Reference proteome</keyword>
<evidence type="ECO:0000256" key="5">
    <source>
        <dbReference type="ARBA" id="ARBA00023136"/>
    </source>
</evidence>
<evidence type="ECO:0000256" key="1">
    <source>
        <dbReference type="ARBA" id="ARBA00004477"/>
    </source>
</evidence>
<dbReference type="GO" id="GO:0005789">
    <property type="term" value="C:endoplasmic reticulum membrane"/>
    <property type="evidence" value="ECO:0007669"/>
    <property type="project" value="UniProtKB-SubCell"/>
</dbReference>
<protein>
    <submittedName>
        <fullName evidence="8">Uncharacterized protein</fullName>
    </submittedName>
</protein>
<feature type="region of interest" description="Disordered" evidence="6">
    <location>
        <begin position="203"/>
        <end position="233"/>
    </location>
</feature>
<dbReference type="Pfam" id="PF11712">
    <property type="entry name" value="Vma12"/>
    <property type="match status" value="1"/>
</dbReference>
<reference evidence="8 9" key="1">
    <citation type="journal article" date="2024" name="Science">
        <title>Giant polyketide synthase enzymes in the biosynthesis of giant marine polyether toxins.</title>
        <authorList>
            <person name="Fallon T.R."/>
            <person name="Shende V.V."/>
            <person name="Wierzbicki I.H."/>
            <person name="Pendleton A.L."/>
            <person name="Watervoot N.F."/>
            <person name="Auber R.P."/>
            <person name="Gonzalez D.J."/>
            <person name="Wisecaver J.H."/>
            <person name="Moore B.S."/>
        </authorList>
    </citation>
    <scope>NUCLEOTIDE SEQUENCE [LARGE SCALE GENOMIC DNA]</scope>
    <source>
        <strain evidence="8 9">12B1</strain>
    </source>
</reference>
<evidence type="ECO:0000256" key="7">
    <source>
        <dbReference type="SAM" id="Phobius"/>
    </source>
</evidence>
<comment type="caution">
    <text evidence="8">The sequence shown here is derived from an EMBL/GenBank/DDBJ whole genome shotgun (WGS) entry which is preliminary data.</text>
</comment>
<dbReference type="EMBL" id="JBGBPQ010000002">
    <property type="protein sequence ID" value="KAL1527939.1"/>
    <property type="molecule type" value="Genomic_DNA"/>
</dbReference>
<keyword evidence="3" id="KW-0256">Endoplasmic reticulum</keyword>
<dbReference type="PANTHER" id="PTHR31394:SF1">
    <property type="entry name" value="TRANSMEMBRANE PROTEIN 199"/>
    <property type="match status" value="1"/>
</dbReference>
<dbReference type="InterPro" id="IPR021013">
    <property type="entry name" value="ATPase_Vma12"/>
</dbReference>
<keyword evidence="5 7" id="KW-0472">Membrane</keyword>
<proteinExistence type="predicted"/>
<dbReference type="GO" id="GO:0070072">
    <property type="term" value="P:vacuolar proton-transporting V-type ATPase complex assembly"/>
    <property type="evidence" value="ECO:0007669"/>
    <property type="project" value="InterPro"/>
</dbReference>
<evidence type="ECO:0000256" key="3">
    <source>
        <dbReference type="ARBA" id="ARBA00022824"/>
    </source>
</evidence>
<evidence type="ECO:0000256" key="6">
    <source>
        <dbReference type="SAM" id="MobiDB-lite"/>
    </source>
</evidence>